<evidence type="ECO:0000256" key="5">
    <source>
        <dbReference type="ARBA" id="ARBA00023242"/>
    </source>
</evidence>
<keyword evidence="7" id="KW-1185">Reference proteome</keyword>
<keyword evidence="5" id="KW-0539">Nucleus</keyword>
<dbReference type="Gene3D" id="2.40.330.10">
    <property type="entry name" value="DNA-binding pseudobarrel domain"/>
    <property type="match status" value="1"/>
</dbReference>
<keyword evidence="2" id="KW-0805">Transcription regulation</keyword>
<dbReference type="SUPFAM" id="SSF101936">
    <property type="entry name" value="DNA-binding pseudobarrel domain"/>
    <property type="match status" value="2"/>
</dbReference>
<sequence>MAQYNNGRREMQRIGNDIDKDIYTFPIHFYNNFKDELPATIWLIDSANTRIGVFLRKYQYSGYFEKGLINVLKFYKLANGAWIYLKYEGESCFKLRVFDLHFKEVTYPESPKIFEFGDSADLDGSWGQRKVIVPWPFYESFKDELPIRCKFVDHVGSEIGILVHKFDNGADFVQGILNVLKHYQLKNGAWVFLYYEGNGKFKIRVKDLHFKKIKYPQTAIIYNLMGNFSSH</sequence>
<name>A0AAN9XIG3_PSOTE</name>
<gene>
    <name evidence="6" type="ORF">VNO78_21892</name>
</gene>
<keyword evidence="4" id="KW-0804">Transcription</keyword>
<dbReference type="GO" id="GO:0003677">
    <property type="term" value="F:DNA binding"/>
    <property type="evidence" value="ECO:0007669"/>
    <property type="project" value="UniProtKB-KW"/>
</dbReference>
<protein>
    <submittedName>
        <fullName evidence="6">Uncharacterized protein</fullName>
    </submittedName>
</protein>
<evidence type="ECO:0000256" key="4">
    <source>
        <dbReference type="ARBA" id="ARBA00023163"/>
    </source>
</evidence>
<dbReference type="InterPro" id="IPR015300">
    <property type="entry name" value="DNA-bd_pseudobarrel_sf"/>
</dbReference>
<dbReference type="AlphaFoldDB" id="A0AAN9XIG3"/>
<evidence type="ECO:0000256" key="3">
    <source>
        <dbReference type="ARBA" id="ARBA00023125"/>
    </source>
</evidence>
<organism evidence="6 7">
    <name type="scientific">Psophocarpus tetragonolobus</name>
    <name type="common">Winged bean</name>
    <name type="synonym">Dolichos tetragonolobus</name>
    <dbReference type="NCBI Taxonomy" id="3891"/>
    <lineage>
        <taxon>Eukaryota</taxon>
        <taxon>Viridiplantae</taxon>
        <taxon>Streptophyta</taxon>
        <taxon>Embryophyta</taxon>
        <taxon>Tracheophyta</taxon>
        <taxon>Spermatophyta</taxon>
        <taxon>Magnoliopsida</taxon>
        <taxon>eudicotyledons</taxon>
        <taxon>Gunneridae</taxon>
        <taxon>Pentapetalae</taxon>
        <taxon>rosids</taxon>
        <taxon>fabids</taxon>
        <taxon>Fabales</taxon>
        <taxon>Fabaceae</taxon>
        <taxon>Papilionoideae</taxon>
        <taxon>50 kb inversion clade</taxon>
        <taxon>NPAAA clade</taxon>
        <taxon>indigoferoid/millettioid clade</taxon>
        <taxon>Phaseoleae</taxon>
        <taxon>Psophocarpus</taxon>
    </lineage>
</organism>
<reference evidence="6 7" key="1">
    <citation type="submission" date="2024-01" db="EMBL/GenBank/DDBJ databases">
        <title>The genomes of 5 underutilized Papilionoideae crops provide insights into root nodulation and disease resistanc.</title>
        <authorList>
            <person name="Jiang F."/>
        </authorList>
    </citation>
    <scope>NUCLEOTIDE SEQUENCE [LARGE SCALE GENOMIC DNA]</scope>
    <source>
        <strain evidence="6">DUOXIRENSHENG_FW03</strain>
        <tissue evidence="6">Leaves</tissue>
    </source>
</reference>
<comment type="subcellular location">
    <subcellularLocation>
        <location evidence="1">Nucleus</location>
    </subcellularLocation>
</comment>
<evidence type="ECO:0000256" key="1">
    <source>
        <dbReference type="ARBA" id="ARBA00004123"/>
    </source>
</evidence>
<dbReference type="Proteomes" id="UP001386955">
    <property type="component" value="Unassembled WGS sequence"/>
</dbReference>
<keyword evidence="3" id="KW-0238">DNA-binding</keyword>
<comment type="caution">
    <text evidence="6">The sequence shown here is derived from an EMBL/GenBank/DDBJ whole genome shotgun (WGS) entry which is preliminary data.</text>
</comment>
<dbReference type="GO" id="GO:0005634">
    <property type="term" value="C:nucleus"/>
    <property type="evidence" value="ECO:0007669"/>
    <property type="project" value="UniProtKB-SubCell"/>
</dbReference>
<evidence type="ECO:0000313" key="6">
    <source>
        <dbReference type="EMBL" id="KAK7393339.1"/>
    </source>
</evidence>
<dbReference type="EMBL" id="JAYMYS010000005">
    <property type="protein sequence ID" value="KAK7393339.1"/>
    <property type="molecule type" value="Genomic_DNA"/>
</dbReference>
<accession>A0AAN9XIG3</accession>
<evidence type="ECO:0000256" key="2">
    <source>
        <dbReference type="ARBA" id="ARBA00023015"/>
    </source>
</evidence>
<evidence type="ECO:0000313" key="7">
    <source>
        <dbReference type="Proteomes" id="UP001386955"/>
    </source>
</evidence>
<proteinExistence type="predicted"/>